<accession>A0ABQ6K2N5</accession>
<dbReference type="Proteomes" id="UP001157034">
    <property type="component" value="Unassembled WGS sequence"/>
</dbReference>
<organism evidence="1 2">
    <name type="scientific">Pseudolysinimonas kribbensis</name>
    <dbReference type="NCBI Taxonomy" id="433641"/>
    <lineage>
        <taxon>Bacteria</taxon>
        <taxon>Bacillati</taxon>
        <taxon>Actinomycetota</taxon>
        <taxon>Actinomycetes</taxon>
        <taxon>Micrococcales</taxon>
        <taxon>Microbacteriaceae</taxon>
        <taxon>Pseudolysinimonas</taxon>
    </lineage>
</organism>
<comment type="caution">
    <text evidence="1">The sequence shown here is derived from an EMBL/GenBank/DDBJ whole genome shotgun (WGS) entry which is preliminary data.</text>
</comment>
<protein>
    <submittedName>
        <fullName evidence="1">Phage portal protein</fullName>
    </submittedName>
</protein>
<dbReference type="InterPro" id="IPR006944">
    <property type="entry name" value="Phage/GTA_portal"/>
</dbReference>
<dbReference type="Gene3D" id="1.20.1270.210">
    <property type="match status" value="1"/>
</dbReference>
<proteinExistence type="predicted"/>
<dbReference type="Pfam" id="PF04860">
    <property type="entry name" value="Phage_portal"/>
    <property type="match status" value="1"/>
</dbReference>
<dbReference type="EMBL" id="BSVB01000001">
    <property type="protein sequence ID" value="GMA93828.1"/>
    <property type="molecule type" value="Genomic_DNA"/>
</dbReference>
<reference evidence="2" key="1">
    <citation type="journal article" date="2019" name="Int. J. Syst. Evol. Microbiol.">
        <title>The Global Catalogue of Microorganisms (GCM) 10K type strain sequencing project: providing services to taxonomists for standard genome sequencing and annotation.</title>
        <authorList>
            <consortium name="The Broad Institute Genomics Platform"/>
            <consortium name="The Broad Institute Genome Sequencing Center for Infectious Disease"/>
            <person name="Wu L."/>
            <person name="Ma J."/>
        </authorList>
    </citation>
    <scope>NUCLEOTIDE SEQUENCE [LARGE SCALE GENOMIC DNA]</scope>
    <source>
        <strain evidence="2">NBRC 108894</strain>
    </source>
</reference>
<evidence type="ECO:0000313" key="2">
    <source>
        <dbReference type="Proteomes" id="UP001157034"/>
    </source>
</evidence>
<dbReference type="InterPro" id="IPR006427">
    <property type="entry name" value="Portal_HK97"/>
</dbReference>
<dbReference type="RefSeq" id="WP_284252808.1">
    <property type="nucleotide sequence ID" value="NZ_BSVB01000001.1"/>
</dbReference>
<dbReference type="Gene3D" id="3.30.1120.70">
    <property type="match status" value="1"/>
</dbReference>
<keyword evidence="2" id="KW-1185">Reference proteome</keyword>
<dbReference type="NCBIfam" id="TIGR01537">
    <property type="entry name" value="portal_HK97"/>
    <property type="match status" value="1"/>
</dbReference>
<sequence>MFTQRALNGSYGTSELARAGRSAVPYRVRHWRRRAPPSRAAASATVTSGQALGLSTVYRAVSIRTTAARQLSIDVHRGGTIIDSPAIIRRPDVDSSLPVFIERTVVSLNLTGNAFWRIRRNSIGQVVTLEALNPHDVQIDVTASGRVTGYGYQGQALGVEDVKHLARLRVPGTPYGLGPIQAAQAELRGAIDLRDYAANWIASGDVPSGILRSDQQLTPEQATDVRTRWETTRGGKRGVAVLGSGMSYTPIFLSPADAQFIESQNFTTTQIARLFGVPASLMLASTEGAPTTYQNVAQDWLGFVRFGLMEDLSEIEDALTDLLPRGQFARFNLEVLLRSDTTTRYATYKVALEAGFMTVAEVRAIENLPPLAGAPTADPQGAAAA</sequence>
<name>A0ABQ6K2N5_9MICO</name>
<evidence type="ECO:0000313" key="1">
    <source>
        <dbReference type="EMBL" id="GMA93828.1"/>
    </source>
</evidence>
<gene>
    <name evidence="1" type="ORF">GCM10025881_06520</name>
</gene>
<dbReference type="Gene3D" id="3.40.140.120">
    <property type="match status" value="1"/>
</dbReference>